<evidence type="ECO:0000256" key="2">
    <source>
        <dbReference type="ARBA" id="ARBA00023157"/>
    </source>
</evidence>
<dbReference type="Gene3D" id="2.60.120.200">
    <property type="match status" value="1"/>
</dbReference>
<feature type="domain" description="LamG-like jellyroll fold" evidence="4">
    <location>
        <begin position="188"/>
        <end position="345"/>
    </location>
</feature>
<evidence type="ECO:0000259" key="4">
    <source>
        <dbReference type="SMART" id="SM00560"/>
    </source>
</evidence>
<dbReference type="SUPFAM" id="SSF49899">
    <property type="entry name" value="Concanavalin A-like lectins/glucanases"/>
    <property type="match status" value="1"/>
</dbReference>
<dbReference type="OrthoDB" id="9814380at2"/>
<dbReference type="SMART" id="SM00560">
    <property type="entry name" value="LamGL"/>
    <property type="match status" value="1"/>
</dbReference>
<gene>
    <name evidence="5" type="ORF">SanaruYs_18630</name>
</gene>
<proteinExistence type="predicted"/>
<dbReference type="Proteomes" id="UP000288227">
    <property type="component" value="Unassembled WGS sequence"/>
</dbReference>
<evidence type="ECO:0000313" key="5">
    <source>
        <dbReference type="EMBL" id="GCC51635.1"/>
    </source>
</evidence>
<keyword evidence="2" id="KW-1015">Disulfide bond</keyword>
<dbReference type="InterPro" id="IPR013320">
    <property type="entry name" value="ConA-like_dom_sf"/>
</dbReference>
<evidence type="ECO:0000256" key="1">
    <source>
        <dbReference type="ARBA" id="ARBA00022729"/>
    </source>
</evidence>
<keyword evidence="6" id="KW-1185">Reference proteome</keyword>
<dbReference type="EMBL" id="BHXQ01000003">
    <property type="protein sequence ID" value="GCC51635.1"/>
    <property type="molecule type" value="Genomic_DNA"/>
</dbReference>
<keyword evidence="1 3" id="KW-0732">Signal</keyword>
<dbReference type="GO" id="GO:0004553">
    <property type="term" value="F:hydrolase activity, hydrolyzing O-glycosyl compounds"/>
    <property type="evidence" value="ECO:0007669"/>
    <property type="project" value="UniProtKB-ARBA"/>
</dbReference>
<dbReference type="Gene3D" id="1.20.1270.90">
    <property type="entry name" value="AF1782-like"/>
    <property type="match status" value="1"/>
</dbReference>
<comment type="caution">
    <text evidence="5">The sequence shown here is derived from an EMBL/GenBank/DDBJ whole genome shotgun (WGS) entry which is preliminary data.</text>
</comment>
<protein>
    <recommendedName>
        <fullName evidence="4">LamG-like jellyroll fold domain-containing protein</fullName>
    </recommendedName>
</protein>
<dbReference type="Pfam" id="PF13385">
    <property type="entry name" value="Laminin_G_3"/>
    <property type="match status" value="1"/>
</dbReference>
<name>A0A401U9S1_9BACT</name>
<dbReference type="GO" id="GO:0005975">
    <property type="term" value="P:carbohydrate metabolic process"/>
    <property type="evidence" value="ECO:0007669"/>
    <property type="project" value="UniProtKB-ARBA"/>
</dbReference>
<dbReference type="AlphaFoldDB" id="A0A401U9S1"/>
<feature type="chain" id="PRO_5019550388" description="LamG-like jellyroll fold domain-containing protein" evidence="3">
    <location>
        <begin position="22"/>
        <end position="356"/>
    </location>
</feature>
<reference evidence="5 6" key="1">
    <citation type="submission" date="2018-11" db="EMBL/GenBank/DDBJ databases">
        <title>Chryseotalea sanarue gen. nov., sp., nov., a member of the family Cytophagaceae, isolated from a brackish lake in Hamamatsu Japan.</title>
        <authorList>
            <person name="Maejima Y."/>
            <person name="Iino T."/>
            <person name="Muraguchi Y."/>
            <person name="Fukuda K."/>
            <person name="Ohkuma M."/>
            <person name="Moriuchi R."/>
            <person name="Dohra H."/>
            <person name="Kimbara K."/>
            <person name="Shintani M."/>
        </authorList>
    </citation>
    <scope>NUCLEOTIDE SEQUENCE [LARGE SCALE GENOMIC DNA]</scope>
    <source>
        <strain evidence="5 6">Ys</strain>
    </source>
</reference>
<dbReference type="InterPro" id="IPR006558">
    <property type="entry name" value="LamG-like"/>
</dbReference>
<organism evidence="5 6">
    <name type="scientific">Chryseotalea sanaruensis</name>
    <dbReference type="NCBI Taxonomy" id="2482724"/>
    <lineage>
        <taxon>Bacteria</taxon>
        <taxon>Pseudomonadati</taxon>
        <taxon>Bacteroidota</taxon>
        <taxon>Cytophagia</taxon>
        <taxon>Cytophagales</taxon>
        <taxon>Chryseotaleaceae</taxon>
        <taxon>Chryseotalea</taxon>
    </lineage>
</organism>
<sequence>MTHKLKNMAWALALMAGTVLAVSCSDDDDGPNADKTALQTTIDEAIELLETTEEGSQEGQYLAGAKEPLEVAVDAAEAIVASNAVTQVQVDNANVNLQEAIAEYEAAIIEPIAPANLVAHWRFDEGTGTTANDESSNGLDGTLKTGHEFWGAGVPSWTTDRYGVANKAIYFDKGANVEVPYNTKLNPQTMTISLWMKQDVNDPILNNQYMVALNRWNGWKLNMQADPKAFMTVKADVAGSPDPAYYDRDNADPILTQNSWYHVVVTFGNGHMIFYVNGVKVRDWDNTPGTAINLSAAPVNLTIGQDLPTNGYSLNEADPNYLNWGGFFVGRMDEVRIYNAPLTETQVVSLYNIEKP</sequence>
<accession>A0A401U9S1</accession>
<feature type="signal peptide" evidence="3">
    <location>
        <begin position="1"/>
        <end position="21"/>
    </location>
</feature>
<dbReference type="PROSITE" id="PS51257">
    <property type="entry name" value="PROKAR_LIPOPROTEIN"/>
    <property type="match status" value="1"/>
</dbReference>
<evidence type="ECO:0000313" key="6">
    <source>
        <dbReference type="Proteomes" id="UP000288227"/>
    </source>
</evidence>
<dbReference type="RefSeq" id="WP_127122290.1">
    <property type="nucleotide sequence ID" value="NZ_BHXQ01000003.1"/>
</dbReference>
<evidence type="ECO:0000256" key="3">
    <source>
        <dbReference type="SAM" id="SignalP"/>
    </source>
</evidence>